<reference evidence="1 2" key="1">
    <citation type="submission" date="2020-04" db="EMBL/GenBank/DDBJ databases">
        <authorList>
            <person name="Abaymova A."/>
            <person name="Teymurazov M."/>
            <person name="Tazyna O."/>
            <person name="Chatushin Y."/>
            <person name="Svetoch E."/>
            <person name="Pereligyn V."/>
            <person name="Pohylenko V."/>
            <person name="Platonov M."/>
            <person name="Kartsev N."/>
            <person name="Skryabin Y."/>
            <person name="Sizova A."/>
            <person name="Solomentsev V."/>
            <person name="Kislichkina A."/>
            <person name="Bogun A."/>
        </authorList>
    </citation>
    <scope>NUCLEOTIDE SEQUENCE [LARGE SCALE GENOMIC DNA]</scope>
    <source>
        <strain evidence="2">SCPM-O-B-8398 (E28)</strain>
    </source>
</reference>
<proteinExistence type="predicted"/>
<organism evidence="1 2">
    <name type="scientific">Enterococcus mundtii</name>
    <dbReference type="NCBI Taxonomy" id="53346"/>
    <lineage>
        <taxon>Bacteria</taxon>
        <taxon>Bacillati</taxon>
        <taxon>Bacillota</taxon>
        <taxon>Bacilli</taxon>
        <taxon>Lactobacillales</taxon>
        <taxon>Enterococcaceae</taxon>
        <taxon>Enterococcus</taxon>
    </lineage>
</organism>
<protein>
    <submittedName>
        <fullName evidence="1">Uncharacterized protein</fullName>
    </submittedName>
</protein>
<sequence length="92" mass="11306">MITRYRWRRILEIRYREGRKEHYYFNRKSYKKIYQLWVRAKRLGLTDLPHYDFAKTIVIPGSRGVTFAEMEMNIGRLEKHLEILAEEKRGSK</sequence>
<dbReference type="EMBL" id="JABCAG010000035">
    <property type="protein sequence ID" value="NMP59078.1"/>
    <property type="molecule type" value="Genomic_DNA"/>
</dbReference>
<dbReference type="Proteomes" id="UP000557857">
    <property type="component" value="Unassembled WGS sequence"/>
</dbReference>
<comment type="caution">
    <text evidence="1">The sequence shown here is derived from an EMBL/GenBank/DDBJ whole genome shotgun (WGS) entry which is preliminary data.</text>
</comment>
<evidence type="ECO:0000313" key="1">
    <source>
        <dbReference type="EMBL" id="NMP59078.1"/>
    </source>
</evidence>
<dbReference type="AlphaFoldDB" id="A0A848MYK8"/>
<name>A0A848MYK8_ENTMU</name>
<gene>
    <name evidence="1" type="ORF">HI921_11510</name>
</gene>
<evidence type="ECO:0000313" key="2">
    <source>
        <dbReference type="Proteomes" id="UP000557857"/>
    </source>
</evidence>
<accession>A0A848MYK8</accession>
<dbReference type="RefSeq" id="WP_169058876.1">
    <property type="nucleotide sequence ID" value="NZ_JABCAG010000035.1"/>
</dbReference>